<feature type="transmembrane region" description="Helical" evidence="3">
    <location>
        <begin position="6"/>
        <end position="25"/>
    </location>
</feature>
<dbReference type="Pfam" id="PF04354">
    <property type="entry name" value="ZipA_C"/>
    <property type="match status" value="1"/>
</dbReference>
<dbReference type="GO" id="GO:0051301">
    <property type="term" value="P:cell division"/>
    <property type="evidence" value="ECO:0007669"/>
    <property type="project" value="UniProtKB-KW"/>
</dbReference>
<reference evidence="5 6" key="1">
    <citation type="journal article" date="2017" name="Front. Microbiol.">
        <title>Genome of Ca. Pandoraea novymonadis, an Endosymbiotic Bacterium of the Trypanosomatid Novymonas esmeraldas.</title>
        <authorList>
            <person name="Kostygov A.Y."/>
            <person name="Butenko A."/>
            <person name="Nenarokova A."/>
            <person name="Tashyreva D."/>
            <person name="Flegontov P."/>
            <person name="Lukes J."/>
            <person name="Yurchenko V."/>
        </authorList>
    </citation>
    <scope>NUCLEOTIDE SEQUENCE [LARGE SCALE GENOMIC DNA]</scope>
    <source>
        <strain evidence="5 6">E262</strain>
    </source>
</reference>
<name>A0ABX5FEH6_9BURK</name>
<evidence type="ECO:0000256" key="2">
    <source>
        <dbReference type="RuleBase" id="RU003613"/>
    </source>
</evidence>
<comment type="similarity">
    <text evidence="1">Belongs to the ZipA family.</text>
</comment>
<keyword evidence="3" id="KW-1133">Transmembrane helix</keyword>
<sequence>MNDLQMSLIATGMVILLIVIAYNAWQSRKIKQRMTSHMPLEKANITTKTDLLGDKQNQIFIKPTHLETHHHSERREPTMGGHQNVNPGIEKSIDLSRSQEEVNNWDGRGNQETYFTTPFNQEETARDNPNVQNIINSPVSNYDTKKNLQEEMSYVDDNERIHSMTGSINIDADRQKDGVMNLEWISNDYKSSTSSRYDGMLPSAARSVFDTIAAFSIVDQKIDCIVSFPLSKPFSGQCILPLRERIGRASTKPIYIEGRIDKSRPWRSICADDHYIELRIAVQLANRGGAMNEREFYEFTNGVQLIADVVGILPEFPEMKETLAKARELDSFAAQCDAQLSINILSNSAPWSANYIQAMAMQDGMLLSRNGMRFVKLDAKQTPIFMLQFASTNFLRDDLTYKDGDLITLLLDVPMADQALMPFDLMCVYAKSIAQRIDGFLVDDLRHTLTDAALQNINHKLLMLYKRLEESGLPAGSQVARRLFSQ</sequence>
<dbReference type="EMBL" id="MUHY01000001">
    <property type="protein sequence ID" value="PSB92039.1"/>
    <property type="molecule type" value="Genomic_DNA"/>
</dbReference>
<evidence type="ECO:0000313" key="6">
    <source>
        <dbReference type="Proteomes" id="UP000242660"/>
    </source>
</evidence>
<dbReference type="SMART" id="SM00771">
    <property type="entry name" value="ZipA_C"/>
    <property type="match status" value="1"/>
</dbReference>
<comment type="subcellular location">
    <subcellularLocation>
        <location evidence="2">Cell inner membrane</location>
        <topology evidence="2">Single-pass type I membrane protein</topology>
    </subcellularLocation>
</comment>
<gene>
    <name evidence="5" type="primary">zipA</name>
    <name evidence="5" type="ORF">BZL35_00265</name>
</gene>
<dbReference type="Gene3D" id="3.30.1400.10">
    <property type="entry name" value="ZipA, C-terminal FtsZ-binding domain"/>
    <property type="match status" value="1"/>
</dbReference>
<keyword evidence="2" id="KW-1003">Cell membrane</keyword>
<comment type="caution">
    <text evidence="5">The sequence shown here is derived from an EMBL/GenBank/DDBJ whole genome shotgun (WGS) entry which is preliminary data.</text>
</comment>
<evidence type="ECO:0000259" key="4">
    <source>
        <dbReference type="SMART" id="SM00771"/>
    </source>
</evidence>
<dbReference type="InterPro" id="IPR036765">
    <property type="entry name" value="ZipA_FtsZ-bd_C_sf"/>
</dbReference>
<dbReference type="Proteomes" id="UP000242660">
    <property type="component" value="Unassembled WGS sequence"/>
</dbReference>
<feature type="domain" description="ZipA C-terminal FtsZ-binding" evidence="4">
    <location>
        <begin position="336"/>
        <end position="461"/>
    </location>
</feature>
<evidence type="ECO:0000256" key="1">
    <source>
        <dbReference type="RuleBase" id="RU003612"/>
    </source>
</evidence>
<keyword evidence="2" id="KW-0997">Cell inner membrane</keyword>
<comment type="function">
    <text evidence="1">Essential cell division protein that stabilizes the FtsZ protofilaments by cross-linking them and that serves as a cytoplasmic membrane anchor for the Z ring. Also required for the recruitment to the septal ring of downstream cell division proteins.</text>
</comment>
<keyword evidence="2 3" id="KW-0812">Transmembrane</keyword>
<keyword evidence="1" id="KW-0131">Cell cycle</keyword>
<dbReference type="RefSeq" id="WP_245916315.1">
    <property type="nucleotide sequence ID" value="NZ_MUHY01000001.1"/>
</dbReference>
<protein>
    <recommendedName>
        <fullName evidence="1">Cell division protein ZipA</fullName>
    </recommendedName>
</protein>
<evidence type="ECO:0000313" key="5">
    <source>
        <dbReference type="EMBL" id="PSB92039.1"/>
    </source>
</evidence>
<accession>A0ABX5FEH6</accession>
<keyword evidence="1 5" id="KW-0132">Cell division</keyword>
<proteinExistence type="inferred from homology"/>
<organism evidence="5 6">
    <name type="scientific">Candidatus Pandoraea novymonadis</name>
    <dbReference type="NCBI Taxonomy" id="1808959"/>
    <lineage>
        <taxon>Bacteria</taxon>
        <taxon>Pseudomonadati</taxon>
        <taxon>Pseudomonadota</taxon>
        <taxon>Betaproteobacteria</taxon>
        <taxon>Burkholderiales</taxon>
        <taxon>Burkholderiaceae</taxon>
        <taxon>Pandoraea</taxon>
    </lineage>
</organism>
<evidence type="ECO:0000256" key="3">
    <source>
        <dbReference type="SAM" id="Phobius"/>
    </source>
</evidence>
<keyword evidence="2 3" id="KW-0472">Membrane</keyword>
<keyword evidence="6" id="KW-1185">Reference proteome</keyword>
<dbReference type="SUPFAM" id="SSF64383">
    <property type="entry name" value="Cell-division protein ZipA, C-terminal domain"/>
    <property type="match status" value="1"/>
</dbReference>
<dbReference type="InterPro" id="IPR007449">
    <property type="entry name" value="ZipA_FtsZ-bd_C"/>
</dbReference>